<dbReference type="Gene3D" id="3.40.50.150">
    <property type="entry name" value="Vaccinia Virus protein VP39"/>
    <property type="match status" value="1"/>
</dbReference>
<reference evidence="1" key="2">
    <citation type="submission" date="2020-09" db="EMBL/GenBank/DDBJ databases">
        <authorList>
            <person name="Sun Q."/>
            <person name="Kim S."/>
        </authorList>
    </citation>
    <scope>NUCLEOTIDE SEQUENCE</scope>
    <source>
        <strain evidence="1">KCTC 23714</strain>
    </source>
</reference>
<dbReference type="Proteomes" id="UP000628984">
    <property type="component" value="Unassembled WGS sequence"/>
</dbReference>
<organism evidence="1 2">
    <name type="scientific">Gemmobacter lanyuensis</name>
    <dbReference type="NCBI Taxonomy" id="1054497"/>
    <lineage>
        <taxon>Bacteria</taxon>
        <taxon>Pseudomonadati</taxon>
        <taxon>Pseudomonadota</taxon>
        <taxon>Alphaproteobacteria</taxon>
        <taxon>Rhodobacterales</taxon>
        <taxon>Paracoccaceae</taxon>
        <taxon>Gemmobacter</taxon>
    </lineage>
</organism>
<evidence type="ECO:0000313" key="1">
    <source>
        <dbReference type="EMBL" id="GGW36105.1"/>
    </source>
</evidence>
<gene>
    <name evidence="1" type="ORF">GCM10011452_25690</name>
</gene>
<evidence type="ECO:0000313" key="2">
    <source>
        <dbReference type="Proteomes" id="UP000628984"/>
    </source>
</evidence>
<reference evidence="1" key="1">
    <citation type="journal article" date="2014" name="Int. J. Syst. Evol. Microbiol.">
        <title>Complete genome sequence of Corynebacterium casei LMG S-19264T (=DSM 44701T), isolated from a smear-ripened cheese.</title>
        <authorList>
            <consortium name="US DOE Joint Genome Institute (JGI-PGF)"/>
            <person name="Walter F."/>
            <person name="Albersmeier A."/>
            <person name="Kalinowski J."/>
            <person name="Ruckert C."/>
        </authorList>
    </citation>
    <scope>NUCLEOTIDE SEQUENCE</scope>
    <source>
        <strain evidence="1">KCTC 23714</strain>
    </source>
</reference>
<protein>
    <recommendedName>
        <fullName evidence="3">Class I SAM-dependent methyltransferase</fullName>
    </recommendedName>
</protein>
<evidence type="ECO:0008006" key="3">
    <source>
        <dbReference type="Google" id="ProtNLM"/>
    </source>
</evidence>
<name>A0A918MMD7_9RHOB</name>
<dbReference type="InterPro" id="IPR029063">
    <property type="entry name" value="SAM-dependent_MTases_sf"/>
</dbReference>
<dbReference type="RefSeq" id="WP_189634284.1">
    <property type="nucleotide sequence ID" value="NZ_BMYQ01000008.1"/>
</dbReference>
<dbReference type="CDD" id="cd02440">
    <property type="entry name" value="AdoMet_MTases"/>
    <property type="match status" value="1"/>
</dbReference>
<keyword evidence="2" id="KW-1185">Reference proteome</keyword>
<dbReference type="AlphaFoldDB" id="A0A918MMD7"/>
<sequence length="253" mass="27561">MRLDIDIAAEADDSAIRALDVSALSRGDYLNLILQRSEVMFDRPKSGRIIKAWNDGDEAPIQAVIEDMGDTIARRAAGVIRAEYRALEPLLRDLAPRRIADIGCGYALFDLFVARDLGCDLLLIDLESNNHRHFGFAEEGAAYSNLATARSLLERNAIDPARIATLNPRDTAPETAGPVDLAVSFLSCGFHYPVDLYLPFLEQAVAPDGAAILDLRAATASEQAAKLERLGSLTDLPAPPKARRVLLRKGRAQ</sequence>
<accession>A0A918MMD7</accession>
<dbReference type="EMBL" id="BMYQ01000008">
    <property type="protein sequence ID" value="GGW36105.1"/>
    <property type="molecule type" value="Genomic_DNA"/>
</dbReference>
<proteinExistence type="predicted"/>
<comment type="caution">
    <text evidence="1">The sequence shown here is derived from an EMBL/GenBank/DDBJ whole genome shotgun (WGS) entry which is preliminary data.</text>
</comment>
<dbReference type="SUPFAM" id="SSF53335">
    <property type="entry name" value="S-adenosyl-L-methionine-dependent methyltransferases"/>
    <property type="match status" value="1"/>
</dbReference>